<reference evidence="13 14" key="1">
    <citation type="submission" date="2018-10" db="EMBL/GenBank/DDBJ databases">
        <title>Complete genome sequence of Malassezia restricta CBS 7877.</title>
        <authorList>
            <person name="Morand S.C."/>
            <person name="Bertignac M."/>
            <person name="Iltis A."/>
            <person name="Kolder I."/>
            <person name="Pirovano W."/>
            <person name="Jourdain R."/>
            <person name="Clavaud C."/>
        </authorList>
    </citation>
    <scope>NUCLEOTIDE SEQUENCE [LARGE SCALE GENOMIC DNA]</scope>
    <source>
        <strain evidence="13 14">CBS 7877</strain>
    </source>
</reference>
<dbReference type="InterPro" id="IPR003495">
    <property type="entry name" value="CobW/HypB/UreG_nucleotide-bd"/>
</dbReference>
<keyword evidence="14" id="KW-1185">Reference proteome</keyword>
<dbReference type="SUPFAM" id="SSF54197">
    <property type="entry name" value="HIT-like"/>
    <property type="match status" value="1"/>
</dbReference>
<dbReference type="Gene3D" id="3.40.50.300">
    <property type="entry name" value="P-loop containing nucleotide triphosphate hydrolases"/>
    <property type="match status" value="1"/>
</dbReference>
<dbReference type="PANTHER" id="PTHR43603:SF1">
    <property type="entry name" value="ZINC-REGULATED GTPASE METALLOPROTEIN ACTIVATOR 1"/>
    <property type="match status" value="1"/>
</dbReference>
<dbReference type="PROSITE" id="PS51084">
    <property type="entry name" value="HIT_2"/>
    <property type="match status" value="1"/>
</dbReference>
<feature type="region of interest" description="Disordered" evidence="11">
    <location>
        <begin position="492"/>
        <end position="522"/>
    </location>
</feature>
<feature type="binding site" evidence="8">
    <location>
        <position position="121"/>
    </location>
    <ligand>
        <name>substrate</name>
    </ligand>
</feature>
<comment type="catalytic activity">
    <reaction evidence="5">
        <text>GTP + H2O = GDP + phosphate + H(+)</text>
        <dbReference type="Rhea" id="RHEA:19669"/>
        <dbReference type="ChEBI" id="CHEBI:15377"/>
        <dbReference type="ChEBI" id="CHEBI:15378"/>
        <dbReference type="ChEBI" id="CHEBI:37565"/>
        <dbReference type="ChEBI" id="CHEBI:43474"/>
        <dbReference type="ChEBI" id="CHEBI:58189"/>
    </reaction>
    <physiologicalReaction direction="left-to-right" evidence="5">
        <dbReference type="Rhea" id="RHEA:19670"/>
    </physiologicalReaction>
</comment>
<dbReference type="InterPro" id="IPR036627">
    <property type="entry name" value="CobW-likC_sf"/>
</dbReference>
<organism evidence="13 14">
    <name type="scientific">Malassezia restricta (strain ATCC 96810 / NBRC 103918 / CBS 7877)</name>
    <name type="common">Seborrheic dermatitis infection agent</name>
    <dbReference type="NCBI Taxonomy" id="425264"/>
    <lineage>
        <taxon>Eukaryota</taxon>
        <taxon>Fungi</taxon>
        <taxon>Dikarya</taxon>
        <taxon>Basidiomycota</taxon>
        <taxon>Ustilaginomycotina</taxon>
        <taxon>Malasseziomycetes</taxon>
        <taxon>Malasseziales</taxon>
        <taxon>Malasseziaceae</taxon>
        <taxon>Malassezia</taxon>
    </lineage>
</organism>
<dbReference type="PRINTS" id="PR00332">
    <property type="entry name" value="HISTRIAD"/>
</dbReference>
<dbReference type="Pfam" id="PF01230">
    <property type="entry name" value="HIT"/>
    <property type="match status" value="1"/>
</dbReference>
<dbReference type="InterPro" id="IPR011629">
    <property type="entry name" value="CobW-like_C"/>
</dbReference>
<feature type="active site" description="Tele-AMP-histidine intermediate" evidence="6">
    <location>
        <position position="119"/>
    </location>
</feature>
<evidence type="ECO:0000256" key="2">
    <source>
        <dbReference type="ARBA" id="ARBA00022801"/>
    </source>
</evidence>
<dbReference type="FunFam" id="3.30.428.10:FF:000011">
    <property type="entry name" value="Fragile histidine triad"/>
    <property type="match status" value="1"/>
</dbReference>
<evidence type="ECO:0000256" key="4">
    <source>
        <dbReference type="ARBA" id="ARBA00034320"/>
    </source>
</evidence>
<dbReference type="GO" id="GO:0016787">
    <property type="term" value="F:hydrolase activity"/>
    <property type="evidence" value="ECO:0007669"/>
    <property type="project" value="UniProtKB-KW"/>
</dbReference>
<keyword evidence="3" id="KW-0143">Chaperone</keyword>
<evidence type="ECO:0000313" key="13">
    <source>
        <dbReference type="EMBL" id="AYO44554.1"/>
    </source>
</evidence>
<dbReference type="AlphaFoldDB" id="A0A3G2S8Y9"/>
<proteinExistence type="inferred from homology"/>
<evidence type="ECO:0000313" key="14">
    <source>
        <dbReference type="Proteomes" id="UP000269793"/>
    </source>
</evidence>
<comment type="similarity">
    <text evidence="4">Belongs to the SIMIBI class G3E GTPase family. ZNG1 subfamily.</text>
</comment>
<accession>A0A3G2S8Y9</accession>
<evidence type="ECO:0000256" key="1">
    <source>
        <dbReference type="ARBA" id="ARBA00022741"/>
    </source>
</evidence>
<feature type="binding site" evidence="8">
    <location>
        <begin position="112"/>
        <end position="115"/>
    </location>
    <ligand>
        <name>substrate</name>
    </ligand>
</feature>
<evidence type="ECO:0000256" key="8">
    <source>
        <dbReference type="PIRSR" id="PIRSR639383-2"/>
    </source>
</evidence>
<dbReference type="CDD" id="cd01275">
    <property type="entry name" value="FHIT"/>
    <property type="match status" value="1"/>
</dbReference>
<evidence type="ECO:0000256" key="11">
    <source>
        <dbReference type="SAM" id="MobiDB-lite"/>
    </source>
</evidence>
<dbReference type="Pfam" id="PF07683">
    <property type="entry name" value="CobW_C"/>
    <property type="match status" value="1"/>
</dbReference>
<feature type="binding site" evidence="8">
    <location>
        <position position="50"/>
    </location>
    <ligand>
        <name>substrate</name>
    </ligand>
</feature>
<dbReference type="Pfam" id="PF02492">
    <property type="entry name" value="cobW"/>
    <property type="match status" value="1"/>
</dbReference>
<dbReference type="EMBL" id="CP033154">
    <property type="protein sequence ID" value="AYO44554.1"/>
    <property type="molecule type" value="Genomic_DNA"/>
</dbReference>
<dbReference type="Gene3D" id="3.30.1220.10">
    <property type="entry name" value="CobW-like, C-terminal domain"/>
    <property type="match status" value="1"/>
</dbReference>
<gene>
    <name evidence="13" type="ORF">DNF11_3604</name>
</gene>
<dbReference type="InterPro" id="IPR027417">
    <property type="entry name" value="P-loop_NTPase"/>
</dbReference>
<feature type="short sequence motif" description="Histidine triad motif" evidence="7 10">
    <location>
        <begin position="117"/>
        <end position="121"/>
    </location>
</feature>
<dbReference type="InterPro" id="IPR011146">
    <property type="entry name" value="HIT-like"/>
</dbReference>
<dbReference type="InterPro" id="IPR051927">
    <property type="entry name" value="Zn_Chap_cDPG_Synth"/>
</dbReference>
<dbReference type="SMART" id="SM00833">
    <property type="entry name" value="CobW_C"/>
    <property type="match status" value="1"/>
</dbReference>
<dbReference type="InterPro" id="IPR001310">
    <property type="entry name" value="Histidine_triad_HIT"/>
</dbReference>
<dbReference type="PANTHER" id="PTHR43603">
    <property type="entry name" value="COBW DOMAIN-CONTAINING PROTEIN DDB_G0274527"/>
    <property type="match status" value="1"/>
</dbReference>
<dbReference type="STRING" id="425264.A0A3G2S8Y9"/>
<dbReference type="VEuPathDB" id="FungiDB:DNF11_3604"/>
<dbReference type="OrthoDB" id="272672at2759"/>
<dbReference type="SUPFAM" id="SSF90002">
    <property type="entry name" value="Hypothetical protein YjiA, C-terminal domain"/>
    <property type="match status" value="1"/>
</dbReference>
<evidence type="ECO:0000256" key="7">
    <source>
        <dbReference type="PIRSR" id="PIRSR601310-3"/>
    </source>
</evidence>
<protein>
    <submittedName>
        <fullName evidence="13">COBW domain-containing protein</fullName>
    </submittedName>
</protein>
<dbReference type="InterPro" id="IPR019808">
    <property type="entry name" value="Histidine_triad_CS"/>
</dbReference>
<dbReference type="SUPFAM" id="SSF52540">
    <property type="entry name" value="P-loop containing nucleoside triphosphate hydrolases"/>
    <property type="match status" value="1"/>
</dbReference>
<dbReference type="InterPro" id="IPR039383">
    <property type="entry name" value="FHIT"/>
</dbReference>
<dbReference type="GO" id="GO:0000166">
    <property type="term" value="F:nucleotide binding"/>
    <property type="evidence" value="ECO:0007669"/>
    <property type="project" value="UniProtKB-KW"/>
</dbReference>
<evidence type="ECO:0000256" key="6">
    <source>
        <dbReference type="PIRSR" id="PIRSR601310-1"/>
    </source>
</evidence>
<evidence type="ECO:0000256" key="3">
    <source>
        <dbReference type="ARBA" id="ARBA00023186"/>
    </source>
</evidence>
<dbReference type="InterPro" id="IPR036265">
    <property type="entry name" value="HIT-like_sf"/>
</dbReference>
<feature type="binding site" evidence="8">
    <location>
        <position position="106"/>
    </location>
    <ligand>
        <name>substrate</name>
    </ligand>
</feature>
<evidence type="ECO:0000256" key="9">
    <source>
        <dbReference type="PIRSR" id="PIRSR639383-3"/>
    </source>
</evidence>
<evidence type="ECO:0000256" key="10">
    <source>
        <dbReference type="PROSITE-ProRule" id="PRU00464"/>
    </source>
</evidence>
<dbReference type="PROSITE" id="PS00892">
    <property type="entry name" value="HIT_1"/>
    <property type="match status" value="1"/>
</dbReference>
<dbReference type="Gene3D" id="3.30.428.10">
    <property type="entry name" value="HIT-like"/>
    <property type="match status" value="1"/>
</dbReference>
<evidence type="ECO:0000259" key="12">
    <source>
        <dbReference type="PROSITE" id="PS51084"/>
    </source>
</evidence>
<dbReference type="Proteomes" id="UP000269793">
    <property type="component" value="Chromosome VII"/>
</dbReference>
<evidence type="ECO:0000256" key="5">
    <source>
        <dbReference type="ARBA" id="ARBA00049117"/>
    </source>
</evidence>
<sequence>MAPAAATDSIRGTSAAPGAETAGHKAIYFSKFDVTDQTFYETEHAVAIVNLKPVVPGHVLVIPRTPHKRLADIPAHELGALFEAVQSVGRVVESAYSGDSLSIAVQDGASAGQTVEHVHVHILPRRERDIEPNDKVYDMLEAFGLELRDLHSGKQMDSERRPRSKAQMQEEAKWLKEQCKQVLGSQRGGKLPVTLLSGFLGSGKTTLLRHILSSPDHGLRIAVIVNDMSELNIDAQLIAGRKLIQGNENLVELSNGCVCCTLRADLLEHVAMLAQDKHIDYLLVESSGISEPMQVAETFSAEFSDNAVEDERLAAILRKGGLPAVARLDTCCTVLDAANVFHDFYTTDFLVDRHAGMVPEEDDRNISDLMVDQLEFADCVIVNKSDLVSPEALQQVVALVKKLNPSAHIIPASHGRVDIKAVLGTNSFSFEKAALSAGWLRSLVEEVQPETAEYGISSFVYRSRRPFHPERLWNTIRQCFVVIQEEFIDDGVEPEDATKEEAEDMDPEDAPHDAAEDDDAQPALHPEARLQCKRESAVWSPLLRSKGFLWLATRPLLFGEWSQAGIMLTLTGGARWRCEVPDEEWPEDEEICAAIRRDFDPSTPWGDRRQELVFIGRGIDHKLITETMDKCLLNDDEWAQWVDVMSRKDVSIEDKQNMLVDIFDDGFEDWVDGEAVDHDHDHDHHMDES</sequence>
<name>A0A3G2S8Y9_MALR7</name>
<dbReference type="CDD" id="cd03112">
    <property type="entry name" value="CobW-like"/>
    <property type="match status" value="1"/>
</dbReference>
<keyword evidence="1" id="KW-0547">Nucleotide-binding</keyword>
<feature type="site" description="Important for induction of apoptosis" evidence="9">
    <location>
        <position position="137"/>
    </location>
</feature>
<feature type="domain" description="HIT" evidence="12">
    <location>
        <begin position="25"/>
        <end position="132"/>
    </location>
</feature>
<keyword evidence="2" id="KW-0378">Hydrolase</keyword>